<accession>A0A8J6NQZ2</accession>
<dbReference type="Proteomes" id="UP000603434">
    <property type="component" value="Unassembled WGS sequence"/>
</dbReference>
<comment type="caution">
    <text evidence="1">The sequence shown here is derived from an EMBL/GenBank/DDBJ whole genome shotgun (WGS) entry which is preliminary data.</text>
</comment>
<protein>
    <submittedName>
        <fullName evidence="1">Uncharacterized protein</fullName>
    </submittedName>
</protein>
<organism evidence="1 2">
    <name type="scientific">Candidatus Desulfatibia profunda</name>
    <dbReference type="NCBI Taxonomy" id="2841695"/>
    <lineage>
        <taxon>Bacteria</taxon>
        <taxon>Pseudomonadati</taxon>
        <taxon>Thermodesulfobacteriota</taxon>
        <taxon>Desulfobacteria</taxon>
        <taxon>Desulfobacterales</taxon>
        <taxon>Desulfobacterales incertae sedis</taxon>
        <taxon>Candidatus Desulfatibia</taxon>
    </lineage>
</organism>
<dbReference type="AlphaFoldDB" id="A0A8J6NQZ2"/>
<sequence>MIQKTPLIPQRVRKINGSFAFIEHRFLRDGFWSSLDHYELVFYLFLVMVGDRKGISFYCYDRICTLLGISVDDYILARNSLIKKDLIAFDGKFFQVLSLPEKVVVTSRPLLKNQEEMKKHDPATIHQLIADSLGETHG</sequence>
<reference evidence="1 2" key="1">
    <citation type="submission" date="2020-08" db="EMBL/GenBank/DDBJ databases">
        <title>Bridging the membrane lipid divide: bacteria of the FCB group superphylum have the potential to synthesize archaeal ether lipids.</title>
        <authorList>
            <person name="Villanueva L."/>
            <person name="Von Meijenfeldt F.A.B."/>
            <person name="Westbye A.B."/>
            <person name="Yadav S."/>
            <person name="Hopmans E.C."/>
            <person name="Dutilh B.E."/>
            <person name="Sinninghe Damste J.S."/>
        </authorList>
    </citation>
    <scope>NUCLEOTIDE SEQUENCE [LARGE SCALE GENOMIC DNA]</scope>
    <source>
        <strain evidence="1">NIOZ-UU30</strain>
    </source>
</reference>
<proteinExistence type="predicted"/>
<gene>
    <name evidence="1" type="ORF">H8E23_18425</name>
</gene>
<dbReference type="EMBL" id="JACNJH010000292">
    <property type="protein sequence ID" value="MBC8363359.1"/>
    <property type="molecule type" value="Genomic_DNA"/>
</dbReference>
<evidence type="ECO:0000313" key="1">
    <source>
        <dbReference type="EMBL" id="MBC8363359.1"/>
    </source>
</evidence>
<name>A0A8J6NQZ2_9BACT</name>
<dbReference type="Pfam" id="PF13730">
    <property type="entry name" value="HTH_36"/>
    <property type="match status" value="1"/>
</dbReference>
<evidence type="ECO:0000313" key="2">
    <source>
        <dbReference type="Proteomes" id="UP000603434"/>
    </source>
</evidence>